<dbReference type="PANTHER" id="PTHR48081">
    <property type="entry name" value="AB HYDROLASE SUPERFAMILY PROTEIN C4A8.06C"/>
    <property type="match status" value="1"/>
</dbReference>
<evidence type="ECO:0000256" key="1">
    <source>
        <dbReference type="ARBA" id="ARBA00022801"/>
    </source>
</evidence>
<dbReference type="AlphaFoldDB" id="A0A9W9LIM1"/>
<name>A0A9W9LIM1_9EURO</name>
<feature type="domain" description="Alpha/beta hydrolase fold-3" evidence="2">
    <location>
        <begin position="154"/>
        <end position="382"/>
    </location>
</feature>
<evidence type="ECO:0000259" key="2">
    <source>
        <dbReference type="Pfam" id="PF07859"/>
    </source>
</evidence>
<dbReference type="Pfam" id="PF07859">
    <property type="entry name" value="Abhydrolase_3"/>
    <property type="match status" value="1"/>
</dbReference>
<keyword evidence="1" id="KW-0378">Hydrolase</keyword>
<dbReference type="Gene3D" id="3.40.50.1820">
    <property type="entry name" value="alpha/beta hydrolase"/>
    <property type="match status" value="1"/>
</dbReference>
<comment type="caution">
    <text evidence="3">The sequence shown here is derived from an EMBL/GenBank/DDBJ whole genome shotgun (WGS) entry which is preliminary data.</text>
</comment>
<dbReference type="InterPro" id="IPR029058">
    <property type="entry name" value="AB_hydrolase_fold"/>
</dbReference>
<protein>
    <recommendedName>
        <fullName evidence="2">Alpha/beta hydrolase fold-3 domain-containing protein</fullName>
    </recommendedName>
</protein>
<dbReference type="GO" id="GO:0016787">
    <property type="term" value="F:hydrolase activity"/>
    <property type="evidence" value="ECO:0007669"/>
    <property type="project" value="UniProtKB-KW"/>
</dbReference>
<reference evidence="3" key="2">
    <citation type="journal article" date="2023" name="IMA Fungus">
        <title>Comparative genomic study of the Penicillium genus elucidates a diverse pangenome and 15 lateral gene transfer events.</title>
        <authorList>
            <person name="Petersen C."/>
            <person name="Sorensen T."/>
            <person name="Nielsen M.R."/>
            <person name="Sondergaard T.E."/>
            <person name="Sorensen J.L."/>
            <person name="Fitzpatrick D.A."/>
            <person name="Frisvad J.C."/>
            <person name="Nielsen K.L."/>
        </authorList>
    </citation>
    <scope>NUCLEOTIDE SEQUENCE</scope>
    <source>
        <strain evidence="3">IBT 26290</strain>
    </source>
</reference>
<organism evidence="3 4">
    <name type="scientific">Penicillium canariense</name>
    <dbReference type="NCBI Taxonomy" id="189055"/>
    <lineage>
        <taxon>Eukaryota</taxon>
        <taxon>Fungi</taxon>
        <taxon>Dikarya</taxon>
        <taxon>Ascomycota</taxon>
        <taxon>Pezizomycotina</taxon>
        <taxon>Eurotiomycetes</taxon>
        <taxon>Eurotiomycetidae</taxon>
        <taxon>Eurotiales</taxon>
        <taxon>Aspergillaceae</taxon>
        <taxon>Penicillium</taxon>
    </lineage>
</organism>
<dbReference type="InterPro" id="IPR050300">
    <property type="entry name" value="GDXG_lipolytic_enzyme"/>
</dbReference>
<dbReference type="GO" id="GO:0072330">
    <property type="term" value="P:monocarboxylic acid biosynthetic process"/>
    <property type="evidence" value="ECO:0007669"/>
    <property type="project" value="UniProtKB-ARBA"/>
</dbReference>
<reference evidence="3" key="1">
    <citation type="submission" date="2022-11" db="EMBL/GenBank/DDBJ databases">
        <authorList>
            <person name="Petersen C."/>
        </authorList>
    </citation>
    <scope>NUCLEOTIDE SEQUENCE</scope>
    <source>
        <strain evidence="3">IBT 26290</strain>
    </source>
</reference>
<accession>A0A9W9LIM1</accession>
<keyword evidence="4" id="KW-1185">Reference proteome</keyword>
<dbReference type="OrthoDB" id="5354320at2759"/>
<dbReference type="PANTHER" id="PTHR48081:SF7">
    <property type="entry name" value="ALPHA_BETA HYDROLASE FOLD-3 DOMAIN-CONTAINING PROTEIN"/>
    <property type="match status" value="1"/>
</dbReference>
<gene>
    <name evidence="3" type="ORF">N7482_006921</name>
</gene>
<proteinExistence type="predicted"/>
<evidence type="ECO:0000313" key="3">
    <source>
        <dbReference type="EMBL" id="KAJ5159917.1"/>
    </source>
</evidence>
<dbReference type="Proteomes" id="UP001149163">
    <property type="component" value="Unassembled WGS sequence"/>
</dbReference>
<dbReference type="RefSeq" id="XP_056541475.1">
    <property type="nucleotide sequence ID" value="XM_056689046.1"/>
</dbReference>
<sequence length="465" mass="51293">MDFENSRHLAAAAQKIKIEYLRRARAASISVQQAAANRDDPATGPVWVSKFTAPKPTDDTSRALLLSLVDEANEKGIQYDRPGSEPLHLEWTGFRANVSRDAAEPLFLEEQKFARLEAETKGPLTLLYIYGGSFTFVAPVLVRSKPQLIQSRLNTPSSYRRVAGSLAQATGSKVLMVRQRLAPQNPFPAALLDVFQAYLALLAPPPASPHRAVSPTNIVVVGDSSGACLALGLLQVLLRLKRRNMSIVFHGQRVEPVVPAGMALLSPAMELTNGFPSWERNKHCDIFPTTAHDLPYLEEDFPTCSIWPARQPRANLYCDAGMLAHSLASPTASDSWAGSCPLWFGLGQEQIADPARFVAQTAHKQGVSVTLHEYESMPHNFFWYLHQSPQARKLIKDHAEAIVSFAKGGKPPSTACFFRAKGLGVESMDIENLVPWTVAEAKVLMWKKTLDYKVPACHRRVQPLL</sequence>
<dbReference type="InterPro" id="IPR013094">
    <property type="entry name" value="AB_hydrolase_3"/>
</dbReference>
<evidence type="ECO:0000313" key="4">
    <source>
        <dbReference type="Proteomes" id="UP001149163"/>
    </source>
</evidence>
<dbReference type="GeneID" id="81428222"/>
<dbReference type="SUPFAM" id="SSF53474">
    <property type="entry name" value="alpha/beta-Hydrolases"/>
    <property type="match status" value="1"/>
</dbReference>
<dbReference type="EMBL" id="JAPQKN010000004">
    <property type="protein sequence ID" value="KAJ5159917.1"/>
    <property type="molecule type" value="Genomic_DNA"/>
</dbReference>
<dbReference type="GO" id="GO:0017000">
    <property type="term" value="P:antibiotic biosynthetic process"/>
    <property type="evidence" value="ECO:0007669"/>
    <property type="project" value="UniProtKB-ARBA"/>
</dbReference>